<evidence type="ECO:0000313" key="3">
    <source>
        <dbReference type="Proteomes" id="UP000321892"/>
    </source>
</evidence>
<proteinExistence type="predicted"/>
<protein>
    <submittedName>
        <fullName evidence="2">Uncharacterized protein</fullName>
    </submittedName>
</protein>
<dbReference type="RefSeq" id="WP_026746930.1">
    <property type="nucleotide sequence ID" value="NZ_AP019823.1"/>
</dbReference>
<keyword evidence="1" id="KW-0472">Membrane</keyword>
<dbReference type="OrthoDB" id="80795at2"/>
<dbReference type="EMBL" id="AP019823">
    <property type="protein sequence ID" value="BBM39244.1"/>
    <property type="molecule type" value="Genomic_DNA"/>
</dbReference>
<reference evidence="2 3" key="1">
    <citation type="submission" date="2019-07" db="EMBL/GenBank/DDBJ databases">
        <title>Complete Genome Sequence of Leptotrichia hofstadii Strain JCM16775.</title>
        <authorList>
            <person name="Watanabe S."/>
            <person name="Cui L."/>
        </authorList>
    </citation>
    <scope>NUCLEOTIDE SEQUENCE [LARGE SCALE GENOMIC DNA]</scope>
    <source>
        <strain evidence="2 3">JCM16775</strain>
    </source>
</reference>
<gene>
    <name evidence="2" type="ORF">JCM16775_1955</name>
</gene>
<dbReference type="Proteomes" id="UP000321892">
    <property type="component" value="Chromosome"/>
</dbReference>
<organism evidence="2 3">
    <name type="scientific">Leptotrichia hofstadii</name>
    <dbReference type="NCBI Taxonomy" id="157688"/>
    <lineage>
        <taxon>Bacteria</taxon>
        <taxon>Fusobacteriati</taxon>
        <taxon>Fusobacteriota</taxon>
        <taxon>Fusobacteriia</taxon>
        <taxon>Fusobacteriales</taxon>
        <taxon>Leptotrichiaceae</taxon>
        <taxon>Leptotrichia</taxon>
    </lineage>
</organism>
<sequence>MKKSINFIILGVILFVIIIIAYIFTQNKTEIPKDTIISAVKSQFPIEKSMYTLGDMKLSNPTVYFENDKLIIDADYEFKDRATSELTTGKAKFESELEYKNSKLYLWNFNLKKLITKDRKDTKPDKYALTLISTISYELQYKKPLLYLGSNKKFNSIKSVKIKNNKVLGEK</sequence>
<accession>A0A510JIY6</accession>
<dbReference type="KEGG" id="lhf:JCM16775_1955"/>
<keyword evidence="3" id="KW-1185">Reference proteome</keyword>
<evidence type="ECO:0000256" key="1">
    <source>
        <dbReference type="SAM" id="Phobius"/>
    </source>
</evidence>
<keyword evidence="1" id="KW-1133">Transmembrane helix</keyword>
<keyword evidence="1" id="KW-0812">Transmembrane</keyword>
<feature type="transmembrane region" description="Helical" evidence="1">
    <location>
        <begin position="7"/>
        <end position="25"/>
    </location>
</feature>
<evidence type="ECO:0000313" key="2">
    <source>
        <dbReference type="EMBL" id="BBM39244.1"/>
    </source>
</evidence>
<name>A0A510JIY6_9FUSO</name>
<dbReference type="AlphaFoldDB" id="A0A510JIY6"/>